<dbReference type="Gene3D" id="3.90.25.10">
    <property type="entry name" value="UDP-galactose 4-epimerase, domain 1"/>
    <property type="match status" value="1"/>
</dbReference>
<evidence type="ECO:0000256" key="1">
    <source>
        <dbReference type="ARBA" id="ARBA00001937"/>
    </source>
</evidence>
<dbReference type="SUPFAM" id="SSF51735">
    <property type="entry name" value="NAD(P)-binding Rossmann-fold domains"/>
    <property type="match status" value="1"/>
</dbReference>
<comment type="cofactor">
    <cofactor evidence="1">
        <name>NADP(+)</name>
        <dbReference type="ChEBI" id="CHEBI:58349"/>
    </cofactor>
</comment>
<dbReference type="CDD" id="cd05260">
    <property type="entry name" value="GDP_MD_SDR_e"/>
    <property type="match status" value="1"/>
</dbReference>
<evidence type="ECO:0000259" key="5">
    <source>
        <dbReference type="Pfam" id="PF16363"/>
    </source>
</evidence>
<dbReference type="EMBL" id="CP101497">
    <property type="protein sequence ID" value="UTT63012.1"/>
    <property type="molecule type" value="Genomic_DNA"/>
</dbReference>
<evidence type="ECO:0000256" key="2">
    <source>
        <dbReference type="ARBA" id="ARBA00009263"/>
    </source>
</evidence>
<evidence type="ECO:0000256" key="4">
    <source>
        <dbReference type="ARBA" id="ARBA00023239"/>
    </source>
</evidence>
<dbReference type="InterPro" id="IPR016040">
    <property type="entry name" value="NAD(P)-bd_dom"/>
</dbReference>
<evidence type="ECO:0000313" key="6">
    <source>
        <dbReference type="EMBL" id="UTT63012.1"/>
    </source>
</evidence>
<organism evidence="6 7">
    <name type="scientific">Microcella humidisoli</name>
    <dbReference type="NCBI Taxonomy" id="2963406"/>
    <lineage>
        <taxon>Bacteria</taxon>
        <taxon>Bacillati</taxon>
        <taxon>Actinomycetota</taxon>
        <taxon>Actinomycetes</taxon>
        <taxon>Micrococcales</taxon>
        <taxon>Microbacteriaceae</taxon>
        <taxon>Microcella</taxon>
    </lineage>
</organism>
<dbReference type="PANTHER" id="PTHR43715:SF1">
    <property type="entry name" value="GDP-MANNOSE 4,6 DEHYDRATASE"/>
    <property type="match status" value="1"/>
</dbReference>
<dbReference type="EC" id="4.2.1.47" evidence="3"/>
<feature type="domain" description="NAD(P)-binding" evidence="5">
    <location>
        <begin position="5"/>
        <end position="304"/>
    </location>
</feature>
<sequence>MRRALVTGITGQTGSYLAELLAAHGWEVHGAVRTAGETAPTGAPTLHVADLARPDEIATVIDRVRPDAVFHLGGLTSVAESWTDPAAYAVTIGGSTASILATARRLGDAGHEVRVVNASSAEVFGRAAEQPQTASTPIAPVTPYGAAKALGHRLVKMYRETGVPAANGILFNHESPRRPLAFVTRKITHGVALIAAGRAPSITLGNLDARRDWGWAPDYAEALRLAVDAPGDYIIATGVSHSVRDFVAAAFAAVGIDDWQQLVLQDPRFMRPNDAPEQRGDPAATEAALSWRRTVDFEGMVAAMVAADLAALADRA</sequence>
<dbReference type="PANTHER" id="PTHR43715">
    <property type="entry name" value="GDP-MANNOSE 4,6-DEHYDRATASE"/>
    <property type="match status" value="1"/>
</dbReference>
<dbReference type="Proteomes" id="UP001060039">
    <property type="component" value="Chromosome"/>
</dbReference>
<name>A0ABY5FXH5_9MICO</name>
<protein>
    <recommendedName>
        <fullName evidence="3">GDP-mannose 4,6-dehydratase</fullName>
        <ecNumber evidence="3">4.2.1.47</ecNumber>
    </recommendedName>
</protein>
<gene>
    <name evidence="6" type="ORF">NNL39_02575</name>
</gene>
<dbReference type="Gene3D" id="3.40.50.720">
    <property type="entry name" value="NAD(P)-binding Rossmann-like Domain"/>
    <property type="match status" value="1"/>
</dbReference>
<reference evidence="6" key="1">
    <citation type="submission" date="2022-07" db="EMBL/GenBank/DDBJ databases">
        <title>Taxonomic analysis of Microcella humidisoli nov. sp., isolated from riverside soil.</title>
        <authorList>
            <person name="Molina K.M."/>
            <person name="Kim S.B."/>
        </authorList>
    </citation>
    <scope>NUCLEOTIDE SEQUENCE</scope>
    <source>
        <strain evidence="6">MMS21-STM10</strain>
    </source>
</reference>
<keyword evidence="7" id="KW-1185">Reference proteome</keyword>
<dbReference type="InterPro" id="IPR006368">
    <property type="entry name" value="GDP_Man_deHydtase"/>
</dbReference>
<keyword evidence="4" id="KW-0456">Lyase</keyword>
<evidence type="ECO:0000256" key="3">
    <source>
        <dbReference type="ARBA" id="ARBA00011989"/>
    </source>
</evidence>
<proteinExistence type="inferred from homology"/>
<comment type="similarity">
    <text evidence="2">Belongs to the NAD(P)-dependent epimerase/dehydratase family. GDP-mannose 4,6-dehydratase subfamily.</text>
</comment>
<dbReference type="InterPro" id="IPR036291">
    <property type="entry name" value="NAD(P)-bd_dom_sf"/>
</dbReference>
<dbReference type="Pfam" id="PF16363">
    <property type="entry name" value="GDP_Man_Dehyd"/>
    <property type="match status" value="1"/>
</dbReference>
<evidence type="ECO:0000313" key="7">
    <source>
        <dbReference type="Proteomes" id="UP001060039"/>
    </source>
</evidence>
<dbReference type="RefSeq" id="WP_255160145.1">
    <property type="nucleotide sequence ID" value="NZ_CP101497.1"/>
</dbReference>
<accession>A0ABY5FXH5</accession>